<reference evidence="5" key="1">
    <citation type="submission" date="2022-08" db="UniProtKB">
        <authorList>
            <consortium name="EnsemblMetazoa"/>
        </authorList>
    </citation>
    <scope>IDENTIFICATION</scope>
    <source>
        <strain evidence="5">05x7-T-G4-1.051#20</strain>
    </source>
</reference>
<dbReference type="InterPro" id="IPR027465">
    <property type="entry name" value="TIMP_C"/>
</dbReference>
<dbReference type="InterPro" id="IPR018933">
    <property type="entry name" value="Netrin_module_non-TIMP"/>
</dbReference>
<sequence>MDFCNADFAFEAEITSNDTGIISIKYGFDVVTVYKGAAENIPSTLLGHGTPFSCGPQMLDLNTKYLIFATINGENIQITTYRKMADVKPSDIERITTNYDCTCTININYAAFHGAQSQPLPEPSKDECNAPEDFCSRSGYCQKNSDGVCTWGDKGDCY</sequence>
<dbReference type="SUPFAM" id="SSF50242">
    <property type="entry name" value="TIMP-like"/>
    <property type="match status" value="1"/>
</dbReference>
<comment type="subcellular location">
    <subcellularLocation>
        <location evidence="1">Secreted</location>
    </subcellularLocation>
</comment>
<proteinExistence type="predicted"/>
<dbReference type="PROSITE" id="PS50189">
    <property type="entry name" value="NTR"/>
    <property type="match status" value="1"/>
</dbReference>
<evidence type="ECO:0000256" key="1">
    <source>
        <dbReference type="ARBA" id="ARBA00004613"/>
    </source>
</evidence>
<protein>
    <recommendedName>
        <fullName evidence="4">NTR domain-containing protein</fullName>
    </recommendedName>
</protein>
<name>A0A8W8M9N7_MAGGI</name>
<keyword evidence="6" id="KW-1185">Reference proteome</keyword>
<dbReference type="InterPro" id="IPR001134">
    <property type="entry name" value="Netrin_domain"/>
</dbReference>
<evidence type="ECO:0000259" key="4">
    <source>
        <dbReference type="PROSITE" id="PS50189"/>
    </source>
</evidence>
<organism evidence="5 6">
    <name type="scientific">Magallana gigas</name>
    <name type="common">Pacific oyster</name>
    <name type="synonym">Crassostrea gigas</name>
    <dbReference type="NCBI Taxonomy" id="29159"/>
    <lineage>
        <taxon>Eukaryota</taxon>
        <taxon>Metazoa</taxon>
        <taxon>Spiralia</taxon>
        <taxon>Lophotrochozoa</taxon>
        <taxon>Mollusca</taxon>
        <taxon>Bivalvia</taxon>
        <taxon>Autobranchia</taxon>
        <taxon>Pteriomorphia</taxon>
        <taxon>Ostreida</taxon>
        <taxon>Ostreoidea</taxon>
        <taxon>Ostreidae</taxon>
        <taxon>Magallana</taxon>
    </lineage>
</organism>
<evidence type="ECO:0000256" key="3">
    <source>
        <dbReference type="ARBA" id="ARBA00023157"/>
    </source>
</evidence>
<dbReference type="Gene3D" id="3.90.370.10">
    <property type="entry name" value="Tissue inhibitor of metalloproteinase-1. Chain B, domain 1"/>
    <property type="match status" value="1"/>
</dbReference>
<keyword evidence="2" id="KW-0964">Secreted</keyword>
<dbReference type="AlphaFoldDB" id="A0A8W8M9N7"/>
<dbReference type="Gene3D" id="2.40.50.120">
    <property type="match status" value="1"/>
</dbReference>
<evidence type="ECO:0000313" key="6">
    <source>
        <dbReference type="Proteomes" id="UP000005408"/>
    </source>
</evidence>
<feature type="domain" description="NTR" evidence="4">
    <location>
        <begin position="1"/>
        <end position="103"/>
    </location>
</feature>
<evidence type="ECO:0000313" key="5">
    <source>
        <dbReference type="EnsemblMetazoa" id="G31749.1:cds"/>
    </source>
</evidence>
<evidence type="ECO:0000256" key="2">
    <source>
        <dbReference type="ARBA" id="ARBA00022525"/>
    </source>
</evidence>
<keyword evidence="3" id="KW-1015">Disulfide bond</keyword>
<dbReference type="InterPro" id="IPR008993">
    <property type="entry name" value="TIMP-like_OB-fold"/>
</dbReference>
<dbReference type="EnsemblMetazoa" id="G31749.1">
    <property type="protein sequence ID" value="G31749.1:cds"/>
    <property type="gene ID" value="G31749"/>
</dbReference>
<dbReference type="Proteomes" id="UP000005408">
    <property type="component" value="Unassembled WGS sequence"/>
</dbReference>
<dbReference type="Pfam" id="PF01759">
    <property type="entry name" value="NTR"/>
    <property type="match status" value="1"/>
</dbReference>
<accession>A0A8W8M9N7</accession>
<dbReference type="GO" id="GO:0005576">
    <property type="term" value="C:extracellular region"/>
    <property type="evidence" value="ECO:0007669"/>
    <property type="project" value="UniProtKB-SubCell"/>
</dbReference>